<keyword evidence="2" id="KW-0808">Transferase</keyword>
<name>A0A9P7Z1S8_9HELO</name>
<dbReference type="OrthoDB" id="25818at2759"/>
<evidence type="ECO:0000256" key="1">
    <source>
        <dbReference type="ARBA" id="ARBA00007274"/>
    </source>
</evidence>
<comment type="caution">
    <text evidence="4">The sequence shown here is derived from an EMBL/GenBank/DDBJ whole genome shotgun (WGS) entry which is preliminary data.</text>
</comment>
<proteinExistence type="inferred from homology"/>
<organism evidence="4 5">
    <name type="scientific">Calycina marina</name>
    <dbReference type="NCBI Taxonomy" id="1763456"/>
    <lineage>
        <taxon>Eukaryota</taxon>
        <taxon>Fungi</taxon>
        <taxon>Dikarya</taxon>
        <taxon>Ascomycota</taxon>
        <taxon>Pezizomycotina</taxon>
        <taxon>Leotiomycetes</taxon>
        <taxon>Helotiales</taxon>
        <taxon>Pezizellaceae</taxon>
        <taxon>Calycina</taxon>
    </lineage>
</organism>
<evidence type="ECO:0000256" key="2">
    <source>
        <dbReference type="ARBA" id="ARBA00022679"/>
    </source>
</evidence>
<dbReference type="Proteomes" id="UP000887226">
    <property type="component" value="Unassembled WGS sequence"/>
</dbReference>
<dbReference type="SMART" id="SM01266">
    <property type="entry name" value="Mac"/>
    <property type="match status" value="1"/>
</dbReference>
<protein>
    <submittedName>
        <fullName evidence="4">Nodulation protein L</fullName>
    </submittedName>
</protein>
<comment type="similarity">
    <text evidence="1">Belongs to the transferase hexapeptide repeat family.</text>
</comment>
<keyword evidence="5" id="KW-1185">Reference proteome</keyword>
<evidence type="ECO:0000313" key="5">
    <source>
        <dbReference type="Proteomes" id="UP000887226"/>
    </source>
</evidence>
<evidence type="ECO:0000313" key="4">
    <source>
        <dbReference type="EMBL" id="KAG9243333.1"/>
    </source>
</evidence>
<evidence type="ECO:0000259" key="3">
    <source>
        <dbReference type="SMART" id="SM01266"/>
    </source>
</evidence>
<gene>
    <name evidence="4" type="ORF">BJ878DRAFT_511285</name>
</gene>
<dbReference type="EMBL" id="MU253986">
    <property type="protein sequence ID" value="KAG9243333.1"/>
    <property type="molecule type" value="Genomic_DNA"/>
</dbReference>
<dbReference type="Gene3D" id="2.160.10.10">
    <property type="entry name" value="Hexapeptide repeat proteins"/>
    <property type="match status" value="1"/>
</dbReference>
<feature type="domain" description="Maltose/galactoside acetyltransferase" evidence="3">
    <location>
        <begin position="10"/>
        <end position="57"/>
    </location>
</feature>
<dbReference type="InterPro" id="IPR024688">
    <property type="entry name" value="Mac_dom"/>
</dbReference>
<dbReference type="AlphaFoldDB" id="A0A9P7Z1S8"/>
<dbReference type="GO" id="GO:0016407">
    <property type="term" value="F:acetyltransferase activity"/>
    <property type="evidence" value="ECO:0007669"/>
    <property type="project" value="InterPro"/>
</dbReference>
<sequence length="57" mass="6862">MSEIDELENEARMARGELYHAFLPKLTDKRNRCHHACHRFNTAGEVPRRKLVELWRE</sequence>
<reference evidence="4" key="1">
    <citation type="journal article" date="2021" name="IMA Fungus">
        <title>Genomic characterization of three marine fungi, including Emericellopsis atlantica sp. nov. with signatures of a generalist lifestyle and marine biomass degradation.</title>
        <authorList>
            <person name="Hagestad O.C."/>
            <person name="Hou L."/>
            <person name="Andersen J.H."/>
            <person name="Hansen E.H."/>
            <person name="Altermark B."/>
            <person name="Li C."/>
            <person name="Kuhnert E."/>
            <person name="Cox R.J."/>
            <person name="Crous P.W."/>
            <person name="Spatafora J.W."/>
            <person name="Lail K."/>
            <person name="Amirebrahimi M."/>
            <person name="Lipzen A."/>
            <person name="Pangilinan J."/>
            <person name="Andreopoulos W."/>
            <person name="Hayes R.D."/>
            <person name="Ng V."/>
            <person name="Grigoriev I.V."/>
            <person name="Jackson S.A."/>
            <person name="Sutton T.D.S."/>
            <person name="Dobson A.D.W."/>
            <person name="Rama T."/>
        </authorList>
    </citation>
    <scope>NUCLEOTIDE SEQUENCE</scope>
    <source>
        <strain evidence="4">TRa3180A</strain>
    </source>
</reference>
<dbReference type="Pfam" id="PF12464">
    <property type="entry name" value="Mac"/>
    <property type="match status" value="1"/>
</dbReference>
<accession>A0A9P7Z1S8</accession>